<dbReference type="RefSeq" id="WP_103855229.1">
    <property type="nucleotide sequence ID" value="NZ_CBCSDH010000012.1"/>
</dbReference>
<name>A0ABX4ZTB3_9PAST</name>
<organism evidence="11 12">
    <name type="scientific">Avibacterium endocarditidis</name>
    <dbReference type="NCBI Taxonomy" id="380674"/>
    <lineage>
        <taxon>Bacteria</taxon>
        <taxon>Pseudomonadati</taxon>
        <taxon>Pseudomonadota</taxon>
        <taxon>Gammaproteobacteria</taxon>
        <taxon>Pasteurellales</taxon>
        <taxon>Pasteurellaceae</taxon>
        <taxon>Avibacterium</taxon>
    </lineage>
</organism>
<keyword evidence="5" id="KW-0843">Virulence</keyword>
<dbReference type="Pfam" id="PF03498">
    <property type="entry name" value="CDtoxinA"/>
    <property type="match status" value="1"/>
</dbReference>
<comment type="subcellular location">
    <subcellularLocation>
        <location evidence="1">Cell outer membrane</location>
        <topology evidence="1">Lipid-anchor</topology>
    </subcellularLocation>
</comment>
<keyword evidence="7" id="KW-0564">Palmitate</keyword>
<dbReference type="InterPro" id="IPR003558">
    <property type="entry name" value="CDtoxinA/C"/>
</dbReference>
<evidence type="ECO:0000256" key="8">
    <source>
        <dbReference type="ARBA" id="ARBA00023237"/>
    </source>
</evidence>
<feature type="chain" id="PRO_5046601296" description="Ricin B lectin domain-containing protein" evidence="10">
    <location>
        <begin position="26"/>
        <end position="190"/>
    </location>
</feature>
<evidence type="ECO:0000256" key="7">
    <source>
        <dbReference type="ARBA" id="ARBA00023139"/>
    </source>
</evidence>
<keyword evidence="6" id="KW-0472">Membrane</keyword>
<evidence type="ECO:0000256" key="5">
    <source>
        <dbReference type="ARBA" id="ARBA00023026"/>
    </source>
</evidence>
<evidence type="ECO:0000256" key="1">
    <source>
        <dbReference type="ARBA" id="ARBA00004459"/>
    </source>
</evidence>
<keyword evidence="2" id="KW-0800">Toxin</keyword>
<keyword evidence="4" id="KW-0430">Lectin</keyword>
<keyword evidence="3 10" id="KW-0732">Signal</keyword>
<evidence type="ECO:0000313" key="12">
    <source>
        <dbReference type="Proteomes" id="UP000237229"/>
    </source>
</evidence>
<evidence type="ECO:0008006" key="13">
    <source>
        <dbReference type="Google" id="ProtNLM"/>
    </source>
</evidence>
<evidence type="ECO:0000256" key="3">
    <source>
        <dbReference type="ARBA" id="ARBA00022729"/>
    </source>
</evidence>
<keyword evidence="8" id="KW-0998">Cell outer membrane</keyword>
<accession>A0ABX4ZTB3</accession>
<dbReference type="EMBL" id="PQVI01000068">
    <property type="protein sequence ID" value="POY42460.1"/>
    <property type="molecule type" value="Genomic_DNA"/>
</dbReference>
<comment type="caution">
    <text evidence="11">The sequence shown here is derived from an EMBL/GenBank/DDBJ whole genome shotgun (WGS) entry which is preliminary data.</text>
</comment>
<dbReference type="SUPFAM" id="SSF50370">
    <property type="entry name" value="Ricin B-like lectins"/>
    <property type="match status" value="1"/>
</dbReference>
<gene>
    <name evidence="11" type="ORF">C3Z13_05245</name>
</gene>
<dbReference type="Proteomes" id="UP000237229">
    <property type="component" value="Unassembled WGS sequence"/>
</dbReference>
<proteinExistence type="predicted"/>
<protein>
    <recommendedName>
        <fullName evidence="13">Ricin B lectin domain-containing protein</fullName>
    </recommendedName>
</protein>
<dbReference type="CDD" id="cd23413">
    <property type="entry name" value="beta-trefoil_Ricin_CdtC"/>
    <property type="match status" value="1"/>
</dbReference>
<feature type="signal peptide" evidence="10">
    <location>
        <begin position="1"/>
        <end position="25"/>
    </location>
</feature>
<evidence type="ECO:0000256" key="9">
    <source>
        <dbReference type="ARBA" id="ARBA00023288"/>
    </source>
</evidence>
<evidence type="ECO:0000313" key="11">
    <source>
        <dbReference type="EMBL" id="POY42460.1"/>
    </source>
</evidence>
<dbReference type="InterPro" id="IPR035992">
    <property type="entry name" value="Ricin_B-like_lectins"/>
</dbReference>
<keyword evidence="9" id="KW-0449">Lipoprotein</keyword>
<evidence type="ECO:0000256" key="10">
    <source>
        <dbReference type="SAM" id="SignalP"/>
    </source>
</evidence>
<keyword evidence="12" id="KW-1185">Reference proteome</keyword>
<evidence type="ECO:0000256" key="6">
    <source>
        <dbReference type="ARBA" id="ARBA00023136"/>
    </source>
</evidence>
<reference evidence="11 12" key="1">
    <citation type="submission" date="2018-02" db="EMBL/GenBank/DDBJ databases">
        <title>Classification genera of Pasteurellaceae by whole genome sequence comparison.</title>
        <authorList>
            <person name="Christensen H."/>
        </authorList>
    </citation>
    <scope>NUCLEOTIDE SEQUENCE [LARGE SCALE GENOMIC DNA]</scope>
    <source>
        <strain evidence="11 12">20186H4H1</strain>
    </source>
</reference>
<evidence type="ECO:0000256" key="4">
    <source>
        <dbReference type="ARBA" id="ARBA00022734"/>
    </source>
</evidence>
<dbReference type="PROSITE" id="PS50231">
    <property type="entry name" value="RICIN_B_LECTIN"/>
    <property type="match status" value="1"/>
</dbReference>
<sequence length="190" mass="21015">MIVVHKLLKMGILLIFTVIAPLSEADAEADFVDDMEQVDPLISLRSIETGVPLKNGQYNDDRNLQWIIREVLASDTILKQAGMTQFKVPGLNRCLYTIQNRLISASCDAKDTGSLWKIIPTELGAVEIKSMRTNTCLSAGKSHSDYRLAPCQENEAVRTSPKLLWFFAPAVMPAKLSPAFPVAEIEVSPQ</sequence>
<evidence type="ECO:0000256" key="2">
    <source>
        <dbReference type="ARBA" id="ARBA00022656"/>
    </source>
</evidence>
<dbReference type="Gene3D" id="2.80.10.50">
    <property type="match status" value="1"/>
</dbReference>